<evidence type="ECO:0000256" key="1">
    <source>
        <dbReference type="SAM" id="Phobius"/>
    </source>
</evidence>
<keyword evidence="3" id="KW-1185">Reference proteome</keyword>
<accession>A0A1G8P2K7</accession>
<evidence type="ECO:0000313" key="2">
    <source>
        <dbReference type="EMBL" id="SDI86486.1"/>
    </source>
</evidence>
<dbReference type="OrthoDB" id="5877813at2"/>
<dbReference type="Proteomes" id="UP000199527">
    <property type="component" value="Unassembled WGS sequence"/>
</dbReference>
<evidence type="ECO:0000313" key="3">
    <source>
        <dbReference type="Proteomes" id="UP000199527"/>
    </source>
</evidence>
<name>A0A1G8P2K7_9GAMM</name>
<dbReference type="EMBL" id="FNEM01000003">
    <property type="protein sequence ID" value="SDI86486.1"/>
    <property type="molecule type" value="Genomic_DNA"/>
</dbReference>
<dbReference type="AlphaFoldDB" id="A0A1G8P2K7"/>
<proteinExistence type="predicted"/>
<dbReference type="RefSeq" id="WP_090363409.1">
    <property type="nucleotide sequence ID" value="NZ_FNEM01000003.1"/>
</dbReference>
<feature type="transmembrane region" description="Helical" evidence="1">
    <location>
        <begin position="43"/>
        <end position="65"/>
    </location>
</feature>
<reference evidence="3" key="1">
    <citation type="submission" date="2016-10" db="EMBL/GenBank/DDBJ databases">
        <authorList>
            <person name="Varghese N."/>
            <person name="Submissions S."/>
        </authorList>
    </citation>
    <scope>NUCLEOTIDE SEQUENCE [LARGE SCALE GENOMIC DNA]</scope>
    <source>
        <strain evidence="3">DSM 23317</strain>
    </source>
</reference>
<gene>
    <name evidence="2" type="ORF">SAMN04488540_103308</name>
</gene>
<feature type="transmembrane region" description="Helical" evidence="1">
    <location>
        <begin position="71"/>
        <end position="95"/>
    </location>
</feature>
<feature type="transmembrane region" description="Helical" evidence="1">
    <location>
        <begin position="12"/>
        <end position="31"/>
    </location>
</feature>
<sequence>MFPQSTLLDPLFWMLMGATQVLVFAGANQWFKELKLGMTAWKWALVAGYWLSLVLTIAGAFTLMGENEGNAGWYLLGTVGLALVIAGVGLGKWLLHLRPGQR</sequence>
<protein>
    <submittedName>
        <fullName evidence="2">Uncharacterized protein</fullName>
    </submittedName>
</protein>
<keyword evidence="1" id="KW-0812">Transmembrane</keyword>
<organism evidence="2 3">
    <name type="scientific">Ferrimonas sediminum</name>
    <dbReference type="NCBI Taxonomy" id="718193"/>
    <lineage>
        <taxon>Bacteria</taxon>
        <taxon>Pseudomonadati</taxon>
        <taxon>Pseudomonadota</taxon>
        <taxon>Gammaproteobacteria</taxon>
        <taxon>Alteromonadales</taxon>
        <taxon>Ferrimonadaceae</taxon>
        <taxon>Ferrimonas</taxon>
    </lineage>
</organism>
<keyword evidence="1" id="KW-1133">Transmembrane helix</keyword>
<keyword evidence="1" id="KW-0472">Membrane</keyword>